<dbReference type="GO" id="GO:0005829">
    <property type="term" value="C:cytosol"/>
    <property type="evidence" value="ECO:0007669"/>
    <property type="project" value="TreeGrafter"/>
</dbReference>
<keyword evidence="3" id="KW-0418">Kinase</keyword>
<keyword evidence="7" id="KW-1185">Reference proteome</keyword>
<evidence type="ECO:0000259" key="4">
    <source>
        <dbReference type="Pfam" id="PF07804"/>
    </source>
</evidence>
<dbReference type="GO" id="GO:0004674">
    <property type="term" value="F:protein serine/threonine kinase activity"/>
    <property type="evidence" value="ECO:0007669"/>
    <property type="project" value="TreeGrafter"/>
</dbReference>
<evidence type="ECO:0000313" key="6">
    <source>
        <dbReference type="EMBL" id="ACQ94703.1"/>
    </source>
</evidence>
<comment type="similarity">
    <text evidence="1">Belongs to the HipA Ser/Thr kinase family.</text>
</comment>
<dbReference type="EMBL" id="CP001616">
    <property type="protein sequence ID" value="ACQ94703.1"/>
    <property type="molecule type" value="Genomic_DNA"/>
</dbReference>
<evidence type="ECO:0000256" key="3">
    <source>
        <dbReference type="ARBA" id="ARBA00022777"/>
    </source>
</evidence>
<dbReference type="PANTHER" id="PTHR37419:SF1">
    <property type="entry name" value="SERINE_THREONINE-PROTEIN KINASE TOXIN HIPA"/>
    <property type="match status" value="1"/>
</dbReference>
<evidence type="ECO:0000256" key="2">
    <source>
        <dbReference type="ARBA" id="ARBA00022679"/>
    </source>
</evidence>
<accession>C4LDU2</accession>
<feature type="domain" description="HipA-like C-terminal" evidence="4">
    <location>
        <begin position="149"/>
        <end position="396"/>
    </location>
</feature>
<dbReference type="NCBIfam" id="TIGR03071">
    <property type="entry name" value="couple_hipA"/>
    <property type="match status" value="1"/>
</dbReference>
<dbReference type="KEGG" id="tau:Tola_3115"/>
<dbReference type="RefSeq" id="WP_015880152.1">
    <property type="nucleotide sequence ID" value="NC_012691.1"/>
</dbReference>
<dbReference type="PANTHER" id="PTHR37419">
    <property type="entry name" value="SERINE/THREONINE-PROTEIN KINASE TOXIN HIPA"/>
    <property type="match status" value="1"/>
</dbReference>
<gene>
    <name evidence="6" type="ordered locus">Tola_3115</name>
</gene>
<dbReference type="HOGENOM" id="CLU_030167_2_1_6"/>
<evidence type="ECO:0000256" key="1">
    <source>
        <dbReference type="ARBA" id="ARBA00010164"/>
    </source>
</evidence>
<reference evidence="7" key="1">
    <citation type="submission" date="2009-05" db="EMBL/GenBank/DDBJ databases">
        <title>Complete sequence of Tolumonas auensis DSM 9187.</title>
        <authorList>
            <consortium name="US DOE Joint Genome Institute"/>
            <person name="Lucas S."/>
            <person name="Copeland A."/>
            <person name="Lapidus A."/>
            <person name="Glavina del Rio T."/>
            <person name="Tice H."/>
            <person name="Bruce D."/>
            <person name="Goodwin L."/>
            <person name="Pitluck S."/>
            <person name="Chertkov O."/>
            <person name="Brettin T."/>
            <person name="Detter J.C."/>
            <person name="Han C."/>
            <person name="Larimer F."/>
            <person name="Land M."/>
            <person name="Hauser L."/>
            <person name="Kyrpides N."/>
            <person name="Mikhailova N."/>
            <person name="Spring S."/>
            <person name="Beller H."/>
        </authorList>
    </citation>
    <scope>NUCLEOTIDE SEQUENCE [LARGE SCALE GENOMIC DNA]</scope>
    <source>
        <strain evidence="7">DSM 9187 / TA4</strain>
    </source>
</reference>
<dbReference type="STRING" id="595494.Tola_3115"/>
<evidence type="ECO:0000313" key="7">
    <source>
        <dbReference type="Proteomes" id="UP000009073"/>
    </source>
</evidence>
<dbReference type="CDD" id="cd17808">
    <property type="entry name" value="HipA_Ec_like"/>
    <property type="match status" value="1"/>
</dbReference>
<organism evidence="6 7">
    <name type="scientific">Tolumonas auensis (strain DSM 9187 / NBRC 110442 / TA 4)</name>
    <dbReference type="NCBI Taxonomy" id="595494"/>
    <lineage>
        <taxon>Bacteria</taxon>
        <taxon>Pseudomonadati</taxon>
        <taxon>Pseudomonadota</taxon>
        <taxon>Gammaproteobacteria</taxon>
        <taxon>Aeromonadales</taxon>
        <taxon>Aeromonadaceae</taxon>
        <taxon>Tolumonas</taxon>
    </lineage>
</organism>
<dbReference type="Pfam" id="PF13657">
    <property type="entry name" value="Couple_hipA"/>
    <property type="match status" value="1"/>
</dbReference>
<evidence type="ECO:0000259" key="5">
    <source>
        <dbReference type="Pfam" id="PF13657"/>
    </source>
</evidence>
<protein>
    <submittedName>
        <fullName evidence="6">HipA N-terminal domain protein</fullName>
    </submittedName>
</protein>
<dbReference type="InterPro" id="IPR052028">
    <property type="entry name" value="HipA_Ser/Thr_kinase"/>
</dbReference>
<dbReference type="eggNOG" id="COG3550">
    <property type="taxonomic scope" value="Bacteria"/>
</dbReference>
<keyword evidence="2" id="KW-0808">Transferase</keyword>
<feature type="domain" description="HipA N-terminal subdomain 1" evidence="5">
    <location>
        <begin position="4"/>
        <end position="103"/>
    </location>
</feature>
<dbReference type="InterPro" id="IPR012893">
    <property type="entry name" value="HipA-like_C"/>
</dbReference>
<dbReference type="Proteomes" id="UP000009073">
    <property type="component" value="Chromosome"/>
</dbReference>
<proteinExistence type="inferred from homology"/>
<dbReference type="AlphaFoldDB" id="C4LDU2"/>
<sequence length="432" mass="47999">MDKLTVAFNGIEVGTLTRHGSGAMEFHYNPDWLTRQGARAISLSLPLSEKIYRGVQVYNFFDNLLPDNEAIRARIQARFRLASKQPFDLLASIGRDCIGAIQLYPENSVILPINQITAEPLEEAEIASLLMGYKLAPQGMAVETDDFRISLAGAQEKTALLWYREQWHRPQGSTPTSHIIKLPIGHLAQNNIDLSESSENEWLCLQIAKAFGFPVANAELARFGEQNTLVVERFDRRWSKDGSWLMRLPQEDFCQALGIAPALKYESDGGPGIADGMKLLLGSQQANQDRETFFRSQILFWLLAAIDGHAKNFSLFIETGSAYRMTPLYDIISAYPLMAAGSIPAKRARMAMAVTGKNRHFHWATIQPRHFESTAQKAGYSQDKAAELMADFKAGADAVLTKVSGSLPANFPAHISDPIFDGIRRQTNKLPG</sequence>
<reference evidence="6 7" key="2">
    <citation type="journal article" date="2011" name="Stand. Genomic Sci.">
        <title>Complete genome sequence of Tolumonas auensis type strain (TA 4).</title>
        <authorList>
            <person name="Chertkov O."/>
            <person name="Copeland A."/>
            <person name="Lucas S."/>
            <person name="Lapidus A."/>
            <person name="Berry K.W."/>
            <person name="Detter J.C."/>
            <person name="Del Rio T.G."/>
            <person name="Hammon N."/>
            <person name="Dalin E."/>
            <person name="Tice H."/>
            <person name="Pitluck S."/>
            <person name="Richardson P."/>
            <person name="Bruce D."/>
            <person name="Goodwin L."/>
            <person name="Han C."/>
            <person name="Tapia R."/>
            <person name="Saunders E."/>
            <person name="Schmutz J."/>
            <person name="Brettin T."/>
            <person name="Larimer F."/>
            <person name="Land M."/>
            <person name="Hauser L."/>
            <person name="Spring S."/>
            <person name="Rohde M."/>
            <person name="Kyrpides N.C."/>
            <person name="Ivanova N."/>
            <person name="Goker M."/>
            <person name="Beller H.R."/>
            <person name="Klenk H.P."/>
            <person name="Woyke T."/>
        </authorList>
    </citation>
    <scope>NUCLEOTIDE SEQUENCE [LARGE SCALE GENOMIC DNA]</scope>
    <source>
        <strain evidence="7">DSM 9187 / TA4</strain>
    </source>
</reference>
<dbReference type="OrthoDB" id="9805913at2"/>
<dbReference type="Pfam" id="PF07804">
    <property type="entry name" value="HipA_C"/>
    <property type="match status" value="1"/>
</dbReference>
<name>C4LDU2_TOLAT</name>
<dbReference type="InterPro" id="IPR017508">
    <property type="entry name" value="HipA_N1"/>
</dbReference>